<dbReference type="Gene3D" id="1.10.10.10">
    <property type="entry name" value="Winged helix-like DNA-binding domain superfamily/Winged helix DNA-binding domain"/>
    <property type="match status" value="1"/>
</dbReference>
<evidence type="ECO:0000313" key="5">
    <source>
        <dbReference type="EMBL" id="MBB6669861.1"/>
    </source>
</evidence>
<dbReference type="SMART" id="SM00347">
    <property type="entry name" value="HTH_MARR"/>
    <property type="match status" value="1"/>
</dbReference>
<dbReference type="GO" id="GO:0003700">
    <property type="term" value="F:DNA-binding transcription factor activity"/>
    <property type="evidence" value="ECO:0007669"/>
    <property type="project" value="InterPro"/>
</dbReference>
<dbReference type="EMBL" id="JACJVP010000005">
    <property type="protein sequence ID" value="MBB6669861.1"/>
    <property type="molecule type" value="Genomic_DNA"/>
</dbReference>
<feature type="domain" description="HTH marR-type" evidence="4">
    <location>
        <begin position="10"/>
        <end position="141"/>
    </location>
</feature>
<keyword evidence="2" id="KW-0238">DNA-binding</keyword>
<evidence type="ECO:0000256" key="3">
    <source>
        <dbReference type="ARBA" id="ARBA00023163"/>
    </source>
</evidence>
<evidence type="ECO:0000259" key="4">
    <source>
        <dbReference type="PROSITE" id="PS50995"/>
    </source>
</evidence>
<keyword evidence="3" id="KW-0804">Transcription</keyword>
<dbReference type="InterPro" id="IPR036388">
    <property type="entry name" value="WH-like_DNA-bd_sf"/>
</dbReference>
<sequence>MDCKLLSQIISRYKSAMFTVQRRMNALIRDEMPQDLTIDQFSTLEYIRSRGQCTSSELAEVFCVGKSSITAIITRLFDKRLIKRLPDDKDRRVTYLRLTEEGERIAGELDGKIEDLLSRYMGHFEEKEASQFIETYEKLARVLVQQPESDAPAGEEKRQG</sequence>
<evidence type="ECO:0000256" key="1">
    <source>
        <dbReference type="ARBA" id="ARBA00023015"/>
    </source>
</evidence>
<proteinExistence type="predicted"/>
<dbReference type="InterPro" id="IPR000835">
    <property type="entry name" value="HTH_MarR-typ"/>
</dbReference>
<evidence type="ECO:0000313" key="6">
    <source>
        <dbReference type="Proteomes" id="UP000547209"/>
    </source>
</evidence>
<dbReference type="GO" id="GO:0003677">
    <property type="term" value="F:DNA binding"/>
    <property type="evidence" value="ECO:0007669"/>
    <property type="project" value="UniProtKB-KW"/>
</dbReference>
<evidence type="ECO:0000256" key="2">
    <source>
        <dbReference type="ARBA" id="ARBA00023125"/>
    </source>
</evidence>
<protein>
    <submittedName>
        <fullName evidence="5">MarR family transcriptional regulator</fullName>
    </submittedName>
</protein>
<keyword evidence="6" id="KW-1185">Reference proteome</keyword>
<accession>A0A7X0RM34</accession>
<dbReference type="Proteomes" id="UP000547209">
    <property type="component" value="Unassembled WGS sequence"/>
</dbReference>
<name>A0A7X0RM34_9BACL</name>
<dbReference type="InterPro" id="IPR036390">
    <property type="entry name" value="WH_DNA-bd_sf"/>
</dbReference>
<comment type="caution">
    <text evidence="5">The sequence shown here is derived from an EMBL/GenBank/DDBJ whole genome shotgun (WGS) entry which is preliminary data.</text>
</comment>
<dbReference type="Pfam" id="PF01047">
    <property type="entry name" value="MarR"/>
    <property type="match status" value="1"/>
</dbReference>
<keyword evidence="1" id="KW-0805">Transcription regulation</keyword>
<dbReference type="PRINTS" id="PR00598">
    <property type="entry name" value="HTHMARR"/>
</dbReference>
<dbReference type="PANTHER" id="PTHR42756">
    <property type="entry name" value="TRANSCRIPTIONAL REGULATOR, MARR"/>
    <property type="match status" value="1"/>
</dbReference>
<dbReference type="AlphaFoldDB" id="A0A7X0RM34"/>
<reference evidence="5 6" key="1">
    <citation type="submission" date="2020-08" db="EMBL/GenBank/DDBJ databases">
        <title>Cohnella phylogeny.</title>
        <authorList>
            <person name="Dunlap C."/>
        </authorList>
    </citation>
    <scope>NUCLEOTIDE SEQUENCE [LARGE SCALE GENOMIC DNA]</scope>
    <source>
        <strain evidence="5 6">DSM 28246</strain>
    </source>
</reference>
<dbReference type="PANTHER" id="PTHR42756:SF1">
    <property type="entry name" value="TRANSCRIPTIONAL REPRESSOR OF EMRAB OPERON"/>
    <property type="match status" value="1"/>
</dbReference>
<dbReference type="PROSITE" id="PS50995">
    <property type="entry name" value="HTH_MARR_2"/>
    <property type="match status" value="1"/>
</dbReference>
<organism evidence="5 6">
    <name type="scientific">Cohnella nanjingensis</name>
    <dbReference type="NCBI Taxonomy" id="1387779"/>
    <lineage>
        <taxon>Bacteria</taxon>
        <taxon>Bacillati</taxon>
        <taxon>Bacillota</taxon>
        <taxon>Bacilli</taxon>
        <taxon>Bacillales</taxon>
        <taxon>Paenibacillaceae</taxon>
        <taxon>Cohnella</taxon>
    </lineage>
</organism>
<dbReference type="SUPFAM" id="SSF46785">
    <property type="entry name" value="Winged helix' DNA-binding domain"/>
    <property type="match status" value="1"/>
</dbReference>
<gene>
    <name evidence="5" type="ORF">H7C19_04070</name>
</gene>